<comment type="caution">
    <text evidence="2">The sequence shown here is derived from an EMBL/GenBank/DDBJ whole genome shotgun (WGS) entry which is preliminary data.</text>
</comment>
<gene>
    <name evidence="2" type="ORF">IQ24_03911</name>
</gene>
<dbReference type="OrthoDB" id="9795736at2"/>
<evidence type="ECO:0000313" key="3">
    <source>
        <dbReference type="Proteomes" id="UP000316225"/>
    </source>
</evidence>
<dbReference type="PANTHER" id="PTHR41386">
    <property type="entry name" value="INTEGRAL MEMBRANE PROTEIN-RELATED"/>
    <property type="match status" value="1"/>
</dbReference>
<accession>A0A562N7L5</accession>
<reference evidence="2 3" key="1">
    <citation type="journal article" date="2015" name="Stand. Genomic Sci.">
        <title>Genomic Encyclopedia of Bacterial and Archaeal Type Strains, Phase III: the genomes of soil and plant-associated and newly described type strains.</title>
        <authorList>
            <person name="Whitman W.B."/>
            <person name="Woyke T."/>
            <person name="Klenk H.P."/>
            <person name="Zhou Y."/>
            <person name="Lilburn T.G."/>
            <person name="Beck B.J."/>
            <person name="De Vos P."/>
            <person name="Vandamme P."/>
            <person name="Eisen J.A."/>
            <person name="Garrity G."/>
            <person name="Hugenholtz P."/>
            <person name="Kyrpides N.C."/>
        </authorList>
    </citation>
    <scope>NUCLEOTIDE SEQUENCE [LARGE SCALE GENOMIC DNA]</scope>
    <source>
        <strain evidence="2 3">CGMCC 1.5364</strain>
    </source>
</reference>
<dbReference type="PANTHER" id="PTHR41386:SF1">
    <property type="entry name" value="MEMBRANE PROTEIN"/>
    <property type="match status" value="1"/>
</dbReference>
<dbReference type="Proteomes" id="UP000316225">
    <property type="component" value="Unassembled WGS sequence"/>
</dbReference>
<dbReference type="EMBL" id="VLKU01000017">
    <property type="protein sequence ID" value="TWI28080.1"/>
    <property type="molecule type" value="Genomic_DNA"/>
</dbReference>
<organism evidence="2 3">
    <name type="scientific">Paracoccus sulfuroxidans</name>
    <dbReference type="NCBI Taxonomy" id="384678"/>
    <lineage>
        <taxon>Bacteria</taxon>
        <taxon>Pseudomonadati</taxon>
        <taxon>Pseudomonadota</taxon>
        <taxon>Alphaproteobacteria</taxon>
        <taxon>Rhodobacterales</taxon>
        <taxon>Paracoccaceae</taxon>
        <taxon>Paracoccus</taxon>
    </lineage>
</organism>
<sequence>MTDDPSATAPCAICGKSTPVGDLVPLSMNRTMLADLIRKDRPDLRPDGMICRDCMAKYRQLYLTQLLADETGELGALEAGVVEALEQGELLTLQTARESVEPMTFGARLADRVAEIGGSWGFILLFSCVLVGWMGLNTLGFFTKPFDPYPFILLNLLLSCVAAFQAPVIMMSQRRQEAKDRLRAENDYQINLKAELELRQLHEKIDHQLTHQWRRLLEIQAIQTDLLRELRGPDAARADLGATDGRASGK</sequence>
<keyword evidence="1" id="KW-0812">Transmembrane</keyword>
<evidence type="ECO:0000313" key="2">
    <source>
        <dbReference type="EMBL" id="TWI28080.1"/>
    </source>
</evidence>
<dbReference type="InterPro" id="IPR010406">
    <property type="entry name" value="DUF1003"/>
</dbReference>
<keyword evidence="3" id="KW-1185">Reference proteome</keyword>
<evidence type="ECO:0000256" key="1">
    <source>
        <dbReference type="SAM" id="Phobius"/>
    </source>
</evidence>
<protein>
    <submittedName>
        <fullName evidence="2">Putative membrane protein</fullName>
    </submittedName>
</protein>
<dbReference type="AlphaFoldDB" id="A0A562N7L5"/>
<feature type="transmembrane region" description="Helical" evidence="1">
    <location>
        <begin position="148"/>
        <end position="171"/>
    </location>
</feature>
<keyword evidence="1" id="KW-1133">Transmembrane helix</keyword>
<proteinExistence type="predicted"/>
<feature type="transmembrane region" description="Helical" evidence="1">
    <location>
        <begin position="113"/>
        <end position="136"/>
    </location>
</feature>
<name>A0A562N7L5_9RHOB</name>
<dbReference type="Pfam" id="PF06210">
    <property type="entry name" value="DUF1003"/>
    <property type="match status" value="1"/>
</dbReference>
<dbReference type="RefSeq" id="WP_145400049.1">
    <property type="nucleotide sequence ID" value="NZ_VLKU01000017.1"/>
</dbReference>
<keyword evidence="1" id="KW-0472">Membrane</keyword>